<dbReference type="HOGENOM" id="CLU_1066355_0_0_1"/>
<gene>
    <name evidence="1" type="ORF">AGOS_ADL133C</name>
</gene>
<evidence type="ECO:0000313" key="2">
    <source>
        <dbReference type="Proteomes" id="UP000000591"/>
    </source>
</evidence>
<dbReference type="InterPro" id="IPR035979">
    <property type="entry name" value="RBD_domain_sf"/>
</dbReference>
<dbReference type="EMBL" id="AE016817">
    <property type="protein sequence ID" value="AAS51787.2"/>
    <property type="molecule type" value="Genomic_DNA"/>
</dbReference>
<dbReference type="OMA" id="KHCFKLY"/>
<keyword evidence="2" id="KW-1185">Reference proteome</keyword>
<name>Q75AQ3_EREGS</name>
<reference evidence="1 2" key="1">
    <citation type="journal article" date="2004" name="Science">
        <title>The Ashbya gossypii genome as a tool for mapping the ancient Saccharomyces cerevisiae genome.</title>
        <authorList>
            <person name="Dietrich F.S."/>
            <person name="Voegeli S."/>
            <person name="Brachat S."/>
            <person name="Lerch A."/>
            <person name="Gates K."/>
            <person name="Steiner S."/>
            <person name="Mohr C."/>
            <person name="Pohlmann R."/>
            <person name="Luedi P."/>
            <person name="Choi S."/>
            <person name="Wing R.A."/>
            <person name="Flavier A."/>
            <person name="Gaffney T.D."/>
            <person name="Philippsen P."/>
        </authorList>
    </citation>
    <scope>NUCLEOTIDE SEQUENCE [LARGE SCALE GENOMIC DNA]</scope>
    <source>
        <strain evidence="2">ATCC 10895 / CBS 109.51 / FGSC 9923 / NRRL Y-1056</strain>
    </source>
</reference>
<dbReference type="InParanoid" id="Q75AQ3"/>
<dbReference type="OrthoDB" id="4062764at2759"/>
<dbReference type="GeneID" id="4620105"/>
<dbReference type="SUPFAM" id="SSF54928">
    <property type="entry name" value="RNA-binding domain, RBD"/>
    <property type="match status" value="1"/>
</dbReference>
<dbReference type="AlphaFoldDB" id="Q75AQ3"/>
<evidence type="ECO:0000313" key="1">
    <source>
        <dbReference type="EMBL" id="AAS51787.2"/>
    </source>
</evidence>
<reference evidence="2" key="2">
    <citation type="journal article" date="2013" name="G3 (Bethesda)">
        <title>Genomes of Ashbya fungi isolated from insects reveal four mating-type loci, numerous translocations, lack of transposons, and distinct gene duplications.</title>
        <authorList>
            <person name="Dietrich F.S."/>
            <person name="Voegeli S."/>
            <person name="Kuo S."/>
            <person name="Philippsen P."/>
        </authorList>
    </citation>
    <scope>GENOME REANNOTATION</scope>
    <source>
        <strain evidence="2">ATCC 10895 / CBS 109.51 / FGSC 9923 / NRRL Y-1056</strain>
    </source>
</reference>
<dbReference type="eggNOG" id="ENOG502RR5W">
    <property type="taxonomic scope" value="Eukaryota"/>
</dbReference>
<dbReference type="GO" id="GO:0003676">
    <property type="term" value="F:nucleic acid binding"/>
    <property type="evidence" value="ECO:0007669"/>
    <property type="project" value="InterPro"/>
</dbReference>
<organism evidence="1 2">
    <name type="scientific">Eremothecium gossypii (strain ATCC 10895 / CBS 109.51 / FGSC 9923 / NRRL Y-1056)</name>
    <name type="common">Yeast</name>
    <name type="synonym">Ashbya gossypii</name>
    <dbReference type="NCBI Taxonomy" id="284811"/>
    <lineage>
        <taxon>Eukaryota</taxon>
        <taxon>Fungi</taxon>
        <taxon>Dikarya</taxon>
        <taxon>Ascomycota</taxon>
        <taxon>Saccharomycotina</taxon>
        <taxon>Saccharomycetes</taxon>
        <taxon>Saccharomycetales</taxon>
        <taxon>Saccharomycetaceae</taxon>
        <taxon>Eremothecium</taxon>
    </lineage>
</organism>
<accession>Q75AQ3</accession>
<sequence>MSAGRAKVLVEEVLRRLKTGEIAGARQGGTGKREPAVAVYRSLNPALGKRDIVGALPAVQLSEEPREHEALAFQVMKLRDPRFFMFRDEYLLRFPTETGLAAFRRLARDAWVDDVRLQLETTVAPQTLETGALYAKLVQRAYESEAGYRSALAEGPGRAVAPLRTLNWAKVREVEARSALVWDLPEWCDGKRLAQEFWWYSIKNGFQLYCGQGRRLTYVAFADPADAMRFKRNLHGSHWCGKQVLVEKL</sequence>
<protein>
    <submittedName>
        <fullName evidence="1">ADL133Cp</fullName>
    </submittedName>
</protein>
<dbReference type="STRING" id="284811.Q75AQ3"/>
<dbReference type="KEGG" id="ago:AGOS_ADL133C"/>
<dbReference type="FunCoup" id="Q75AQ3">
    <property type="interactions" value="52"/>
</dbReference>
<proteinExistence type="predicted"/>
<dbReference type="RefSeq" id="NP_983963.2">
    <property type="nucleotide sequence ID" value="NM_209316.2"/>
</dbReference>
<dbReference type="Proteomes" id="UP000000591">
    <property type="component" value="Chromosome IV"/>
</dbReference>